<organism evidence="1 2">
    <name type="scientific">Camellia lanceoleosa</name>
    <dbReference type="NCBI Taxonomy" id="1840588"/>
    <lineage>
        <taxon>Eukaryota</taxon>
        <taxon>Viridiplantae</taxon>
        <taxon>Streptophyta</taxon>
        <taxon>Embryophyta</taxon>
        <taxon>Tracheophyta</taxon>
        <taxon>Spermatophyta</taxon>
        <taxon>Magnoliopsida</taxon>
        <taxon>eudicotyledons</taxon>
        <taxon>Gunneridae</taxon>
        <taxon>Pentapetalae</taxon>
        <taxon>asterids</taxon>
        <taxon>Ericales</taxon>
        <taxon>Theaceae</taxon>
        <taxon>Camellia</taxon>
    </lineage>
</organism>
<sequence length="317" mass="36165">MILTSLRFCTFTFQFLVYPKWQLARMGCTWLLLVFMGLSWLGNIVVVCYYIDSSNTYELLFYPQYHLNQSSLLCRKPLFAKPVVMVVFQGYLLVTYRPFDVHIFHVKFSCELAPSSTLDLQLSPVGGLSDMTAKSHPAAMRFIHDQLSREHVSKNQISTPSDLLGKETVSCGDHSPLQTRSRKLKGSYLHMIDSCSMLNLRIQLLVNTVLYVYYRQSLMNLYMNLLGSCYRSQSFDSKSLSFKEQNAHVTSVKNILESHASNLMSGKELSKLVAFVKGAQFDLLEYLQRKRYGSACLENFASGIKLIGQKVIEVHIV</sequence>
<dbReference type="EMBL" id="CM045760">
    <property type="protein sequence ID" value="KAI8026742.1"/>
    <property type="molecule type" value="Genomic_DNA"/>
</dbReference>
<accession>A0ACC0IPC4</accession>
<evidence type="ECO:0000313" key="1">
    <source>
        <dbReference type="EMBL" id="KAI8026742.1"/>
    </source>
</evidence>
<keyword evidence="2" id="KW-1185">Reference proteome</keyword>
<evidence type="ECO:0000313" key="2">
    <source>
        <dbReference type="Proteomes" id="UP001060215"/>
    </source>
</evidence>
<reference evidence="1 2" key="1">
    <citation type="journal article" date="2022" name="Plant J.">
        <title>Chromosome-level genome of Camellia lanceoleosa provides a valuable resource for understanding genome evolution and self-incompatibility.</title>
        <authorList>
            <person name="Gong W."/>
            <person name="Xiao S."/>
            <person name="Wang L."/>
            <person name="Liao Z."/>
            <person name="Chang Y."/>
            <person name="Mo W."/>
            <person name="Hu G."/>
            <person name="Li W."/>
            <person name="Zhao G."/>
            <person name="Zhu H."/>
            <person name="Hu X."/>
            <person name="Ji K."/>
            <person name="Xiang X."/>
            <person name="Song Q."/>
            <person name="Yuan D."/>
            <person name="Jin S."/>
            <person name="Zhang L."/>
        </authorList>
    </citation>
    <scope>NUCLEOTIDE SEQUENCE [LARGE SCALE GENOMIC DNA]</scope>
    <source>
        <strain evidence="1">SQ_2022a</strain>
    </source>
</reference>
<protein>
    <submittedName>
        <fullName evidence="1">Uncharacterized protein</fullName>
    </submittedName>
</protein>
<dbReference type="Proteomes" id="UP001060215">
    <property type="component" value="Chromosome 3"/>
</dbReference>
<gene>
    <name evidence="1" type="ORF">LOK49_LG02G00317</name>
</gene>
<proteinExistence type="predicted"/>
<comment type="caution">
    <text evidence="1">The sequence shown here is derived from an EMBL/GenBank/DDBJ whole genome shotgun (WGS) entry which is preliminary data.</text>
</comment>
<name>A0ACC0IPC4_9ERIC</name>